<proteinExistence type="predicted"/>
<protein>
    <submittedName>
        <fullName evidence="1">Flavin reductase family protein</fullName>
    </submittedName>
</protein>
<reference evidence="1" key="1">
    <citation type="submission" date="2021-11" db="EMBL/GenBank/DDBJ databases">
        <title>Study of the species diversity of bacterial strains isolated from a unique natural object - Shulgan-Tash cave (Bashkiria).</title>
        <authorList>
            <person name="Sazanova A.L."/>
            <person name="Chirak E.R."/>
            <person name="Safronova V.I."/>
        </authorList>
    </citation>
    <scope>NUCLEOTIDE SEQUENCE</scope>
    <source>
        <strain evidence="1">P1</strain>
    </source>
</reference>
<organism evidence="1 2">
    <name type="scientific">Janibacter limosus</name>
    <dbReference type="NCBI Taxonomy" id="53458"/>
    <lineage>
        <taxon>Bacteria</taxon>
        <taxon>Bacillati</taxon>
        <taxon>Actinomycetota</taxon>
        <taxon>Actinomycetes</taxon>
        <taxon>Micrococcales</taxon>
        <taxon>Intrasporangiaceae</taxon>
        <taxon>Janibacter</taxon>
    </lineage>
</organism>
<name>A0AC61U2D6_9MICO</name>
<dbReference type="Proteomes" id="UP001059663">
    <property type="component" value="Chromosome"/>
</dbReference>
<evidence type="ECO:0000313" key="2">
    <source>
        <dbReference type="Proteomes" id="UP001059663"/>
    </source>
</evidence>
<accession>A0AC61U2D6</accession>
<dbReference type="EMBL" id="CP087977">
    <property type="protein sequence ID" value="UUZ44191.1"/>
    <property type="molecule type" value="Genomic_DNA"/>
</dbReference>
<sequence length="217" mass="23004">MRTVFDVSDPDTNAYALLTSVVVPRPIAWITSIGSDGVGNLAPHSFFNVACARPPIVSFTSVGRKDTLRNVLQTQHFVINLVSEELADLANASSAPFDPWVDEADTLGVTLEPSELVPVPRVADSPVSIECRLHSSIKLGNSHLVLGDVPAITVRDDALVDGHPSMAALLPDVPARPRRVGAPTRGGPPDSTRASLISCAAGSCRTSTACARRRPWP</sequence>
<evidence type="ECO:0000313" key="1">
    <source>
        <dbReference type="EMBL" id="UUZ44191.1"/>
    </source>
</evidence>
<gene>
    <name evidence="1" type="ORF">LP422_16835</name>
</gene>